<proteinExistence type="inferred from homology"/>
<sequence length="1061" mass="111053">MASDFLGVSVTGLRISQQALRTSGHNIANADTPGFSRQRTLVTSAQGSFSGSGFIGNGANTVGIERITDQFVTDQLRLDTTLSSQLNAFNDNIRQLDTLLSDPATGLSEGLQSFFAALQNGTDDPTSIPARQLIVSEAQNLSNRFTTLYERLDTLNDGLNQQLSVAVTKVNALSSAIADLNRRISDAEGTGNNNLPNDLLDQRDEALRQLAELVNIQTFDEGGGKINVLVGSGQPLVIGNEARRIALVDGQQNTVNRDIAYRDPLGNQVITDLLDGGEIGGLIDFREQVLDPAFNDLGRIAIVLADAFNTQHRQGIDLNGSFGGPFFTDINGQNAALERVQGNGGNAPPADQVLSLEIVDAPVVSSSNYELSIEPGTNLFRVHRLSDGREVLSGLVPASLPATLEFEGMRLNLLAGTFQGGDRFLIQPTRYGARDIAAALVNPEDIAFGSPLLTDAAIGNTGSATISAGELLRLDDADGNPLPLFATPGEMRPPLLVRFTTATTYEVLDNTDPGKPVQLNPPIRNQQYIAGIENQLFSDDVGQTAIEANGVNLGLPAGRAAVRQASLNPAAPPAAAPAFGVTDFSAATNQFAFDVVVSNTLGGANDGTFTVTVNAPAIADNAALVAAINNDLTGTGVSAYIADNGTLALRLVTPGSGDITLQNYDNDPDGGANAAPAGQANSLLGFDIEGTSFTTVGDVDGLSGAGVAINGYPTEVVNITRTDPITGVTSTQSLVIPRNASAKQIANGLNNLTGVSANARNTIELSNLQVTRTAPLQLNLNGEDLLEYTVDSATLSPVLSTEVPDPAVDPVAFNDYVAERINANENLQTAGIYAISAVDSVTGRPQLRVFSTTGDDLQVALTAAAGETLDVSDGTGNPNVTLTGAGNSIESTIVVGGRLDVSLSDNFSFATLPPNSLIFGDSSAADFAVPAYLGIRAGISGTPQAGDTFTLDFNRDAALDNRNAIQLVGLEQAKTIGGVSSFADGYGKLVEEVGIRTNEVQINTEAAQQVLQQTTDLRNSISGVNLDEEAANLIRFEQIYAANARAISVARELFDRLINSF</sequence>
<dbReference type="Proteomes" id="UP000319732">
    <property type="component" value="Unassembled WGS sequence"/>
</dbReference>
<reference evidence="9 10" key="1">
    <citation type="submission" date="2019-06" db="EMBL/GenBank/DDBJ databases">
        <title>Whole genome sequence for Cellvibrionaceae sp. R142.</title>
        <authorList>
            <person name="Wang G."/>
        </authorList>
    </citation>
    <scope>NUCLEOTIDE SEQUENCE [LARGE SCALE GENOMIC DNA]</scope>
    <source>
        <strain evidence="9 10">R142</strain>
    </source>
</reference>
<evidence type="ECO:0000256" key="5">
    <source>
        <dbReference type="ARBA" id="ARBA00022525"/>
    </source>
</evidence>
<evidence type="ECO:0000256" key="4">
    <source>
        <dbReference type="ARBA" id="ARBA00016244"/>
    </source>
</evidence>
<dbReference type="PANTHER" id="PTHR30033:SF1">
    <property type="entry name" value="FLAGELLAR HOOK-ASSOCIATED PROTEIN 1"/>
    <property type="match status" value="1"/>
</dbReference>
<comment type="similarity">
    <text evidence="3">Belongs to the flagella basal body rod proteins family.</text>
</comment>
<dbReference type="AlphaFoldDB" id="A0A545U3T3"/>
<dbReference type="OrthoDB" id="9802553at2"/>
<evidence type="ECO:0000259" key="8">
    <source>
        <dbReference type="Pfam" id="PF22638"/>
    </source>
</evidence>
<keyword evidence="10" id="KW-1185">Reference proteome</keyword>
<evidence type="ECO:0000313" key="10">
    <source>
        <dbReference type="Proteomes" id="UP000319732"/>
    </source>
</evidence>
<name>A0A545U3T3_9GAMM</name>
<keyword evidence="9" id="KW-0966">Cell projection</keyword>
<dbReference type="InterPro" id="IPR002371">
    <property type="entry name" value="FlgK"/>
</dbReference>
<dbReference type="Pfam" id="PF22638">
    <property type="entry name" value="FlgK_D1"/>
    <property type="match status" value="1"/>
</dbReference>
<comment type="subcellular location">
    <subcellularLocation>
        <location evidence="1">Bacterial flagellum</location>
    </subcellularLocation>
    <subcellularLocation>
        <location evidence="2">Secreted</location>
    </subcellularLocation>
</comment>
<evidence type="ECO:0000256" key="3">
    <source>
        <dbReference type="ARBA" id="ARBA00009677"/>
    </source>
</evidence>
<dbReference type="NCBIfam" id="TIGR02492">
    <property type="entry name" value="flgK_ends"/>
    <property type="match status" value="1"/>
</dbReference>
<dbReference type="GO" id="GO:0044780">
    <property type="term" value="P:bacterial-type flagellum assembly"/>
    <property type="evidence" value="ECO:0007669"/>
    <property type="project" value="InterPro"/>
</dbReference>
<dbReference type="InterPro" id="IPR010930">
    <property type="entry name" value="Flg_bb/hook_C_dom"/>
</dbReference>
<dbReference type="RefSeq" id="WP_142903217.1">
    <property type="nucleotide sequence ID" value="NZ_ML660089.1"/>
</dbReference>
<evidence type="ECO:0000256" key="2">
    <source>
        <dbReference type="ARBA" id="ARBA00004613"/>
    </source>
</evidence>
<keyword evidence="9" id="KW-0969">Cilium</keyword>
<dbReference type="InterPro" id="IPR010810">
    <property type="entry name" value="Flagellin_hook_IN_motif"/>
</dbReference>
<evidence type="ECO:0000259" key="7">
    <source>
        <dbReference type="Pfam" id="PF06429"/>
    </source>
</evidence>
<dbReference type="PRINTS" id="PR01005">
    <property type="entry name" value="FLGHOOKAP1"/>
</dbReference>
<dbReference type="InterPro" id="IPR053927">
    <property type="entry name" value="FlgK_helical"/>
</dbReference>
<dbReference type="EMBL" id="VHSG01000006">
    <property type="protein sequence ID" value="TQV84138.1"/>
    <property type="molecule type" value="Genomic_DNA"/>
</dbReference>
<gene>
    <name evidence="9" type="primary">flgK</name>
    <name evidence="9" type="ORF">FKG94_05605</name>
</gene>
<evidence type="ECO:0000256" key="1">
    <source>
        <dbReference type="ARBA" id="ARBA00004365"/>
    </source>
</evidence>
<comment type="caution">
    <text evidence="9">The sequence shown here is derived from an EMBL/GenBank/DDBJ whole genome shotgun (WGS) entry which is preliminary data.</text>
</comment>
<dbReference type="GO" id="GO:0005576">
    <property type="term" value="C:extracellular region"/>
    <property type="evidence" value="ECO:0007669"/>
    <property type="project" value="UniProtKB-SubCell"/>
</dbReference>
<accession>A0A545U3T3</accession>
<organism evidence="9 10">
    <name type="scientific">Exilibacterium tricleocarpae</name>
    <dbReference type="NCBI Taxonomy" id="2591008"/>
    <lineage>
        <taxon>Bacteria</taxon>
        <taxon>Pseudomonadati</taxon>
        <taxon>Pseudomonadota</taxon>
        <taxon>Gammaproteobacteria</taxon>
        <taxon>Cellvibrionales</taxon>
        <taxon>Cellvibrionaceae</taxon>
        <taxon>Exilibacterium</taxon>
    </lineage>
</organism>
<dbReference type="Pfam" id="PF07196">
    <property type="entry name" value="Flagellin_IN"/>
    <property type="match status" value="1"/>
</dbReference>
<keyword evidence="5" id="KW-0964">Secreted</keyword>
<dbReference type="PANTHER" id="PTHR30033">
    <property type="entry name" value="FLAGELLAR HOOK-ASSOCIATED PROTEIN 1"/>
    <property type="match status" value="1"/>
</dbReference>
<evidence type="ECO:0000313" key="9">
    <source>
        <dbReference type="EMBL" id="TQV84138.1"/>
    </source>
</evidence>
<dbReference type="GO" id="GO:0009424">
    <property type="term" value="C:bacterial-type flagellum hook"/>
    <property type="evidence" value="ECO:0007669"/>
    <property type="project" value="InterPro"/>
</dbReference>
<dbReference type="GO" id="GO:0005198">
    <property type="term" value="F:structural molecule activity"/>
    <property type="evidence" value="ECO:0007669"/>
    <property type="project" value="InterPro"/>
</dbReference>
<keyword evidence="6" id="KW-0975">Bacterial flagellum</keyword>
<dbReference type="SUPFAM" id="SSF64518">
    <property type="entry name" value="Phase 1 flagellin"/>
    <property type="match status" value="2"/>
</dbReference>
<feature type="domain" description="Flagellar basal-body/hook protein C-terminal" evidence="7">
    <location>
        <begin position="1021"/>
        <end position="1059"/>
    </location>
</feature>
<keyword evidence="9" id="KW-0282">Flagellum</keyword>
<feature type="domain" description="Flagellar hook-associated protein FlgK helical" evidence="8">
    <location>
        <begin position="94"/>
        <end position="327"/>
    </location>
</feature>
<evidence type="ECO:0000256" key="6">
    <source>
        <dbReference type="ARBA" id="ARBA00023143"/>
    </source>
</evidence>
<protein>
    <recommendedName>
        <fullName evidence="4">Flagellar hook-associated protein 1</fullName>
    </recommendedName>
</protein>
<dbReference type="Pfam" id="PF06429">
    <property type="entry name" value="Flg_bbr_C"/>
    <property type="match status" value="1"/>
</dbReference>